<proteinExistence type="predicted"/>
<feature type="region of interest" description="Disordered" evidence="1">
    <location>
        <begin position="333"/>
        <end position="402"/>
    </location>
</feature>
<dbReference type="OrthoDB" id="3176940at2759"/>
<reference evidence="3" key="1">
    <citation type="submission" date="2019-01" db="EMBL/GenBank/DDBJ databases">
        <title>Draft genome sequences of three monokaryotic isolates of the white-rot basidiomycete fungus Dichomitus squalens.</title>
        <authorList>
            <consortium name="DOE Joint Genome Institute"/>
            <person name="Lopez S.C."/>
            <person name="Andreopoulos B."/>
            <person name="Pangilinan J."/>
            <person name="Lipzen A."/>
            <person name="Riley R."/>
            <person name="Ahrendt S."/>
            <person name="Ng V."/>
            <person name="Barry K."/>
            <person name="Daum C."/>
            <person name="Grigoriev I.V."/>
            <person name="Hilden K.S."/>
            <person name="Makela M.R."/>
            <person name="de Vries R.P."/>
        </authorList>
    </citation>
    <scope>NUCLEOTIDE SEQUENCE [LARGE SCALE GENOMIC DNA]</scope>
    <source>
        <strain evidence="3">OM18370.1</strain>
    </source>
</reference>
<feature type="compositionally biased region" description="Basic and acidic residues" evidence="1">
    <location>
        <begin position="24"/>
        <end position="35"/>
    </location>
</feature>
<organism evidence="3">
    <name type="scientific">Dichomitus squalens</name>
    <dbReference type="NCBI Taxonomy" id="114155"/>
    <lineage>
        <taxon>Eukaryota</taxon>
        <taxon>Fungi</taxon>
        <taxon>Dikarya</taxon>
        <taxon>Basidiomycota</taxon>
        <taxon>Agaricomycotina</taxon>
        <taxon>Agaricomycetes</taxon>
        <taxon>Polyporales</taxon>
        <taxon>Polyporaceae</taxon>
        <taxon>Dichomitus</taxon>
    </lineage>
</organism>
<accession>A0A4Q9MSA4</accession>
<evidence type="ECO:0000259" key="2">
    <source>
        <dbReference type="Pfam" id="PF20411"/>
    </source>
</evidence>
<name>A0A4Q9MSA4_9APHY</name>
<gene>
    <name evidence="3" type="ORF">BD311DRAFT_693476</name>
</gene>
<protein>
    <recommendedName>
        <fullName evidence="2">DUF6697 domain-containing protein</fullName>
    </recommendedName>
</protein>
<dbReference type="EMBL" id="ML143415">
    <property type="protein sequence ID" value="TBU29191.1"/>
    <property type="molecule type" value="Genomic_DNA"/>
</dbReference>
<feature type="compositionally biased region" description="Basic residues" evidence="1">
    <location>
        <begin position="333"/>
        <end position="345"/>
    </location>
</feature>
<feature type="domain" description="DUF6697" evidence="2">
    <location>
        <begin position="128"/>
        <end position="317"/>
    </location>
</feature>
<feature type="compositionally biased region" description="Basic and acidic residues" evidence="1">
    <location>
        <begin position="346"/>
        <end position="364"/>
    </location>
</feature>
<dbReference type="InterPro" id="IPR046520">
    <property type="entry name" value="DUF6697"/>
</dbReference>
<dbReference type="Proteomes" id="UP000292957">
    <property type="component" value="Unassembled WGS sequence"/>
</dbReference>
<evidence type="ECO:0000313" key="3">
    <source>
        <dbReference type="EMBL" id="TBU29191.1"/>
    </source>
</evidence>
<evidence type="ECO:0000256" key="1">
    <source>
        <dbReference type="SAM" id="MobiDB-lite"/>
    </source>
</evidence>
<feature type="region of interest" description="Disordered" evidence="1">
    <location>
        <begin position="24"/>
        <end position="46"/>
    </location>
</feature>
<dbReference type="AlphaFoldDB" id="A0A4Q9MSA4"/>
<sequence length="402" mass="45765">MVEVVLPRWEDVRRRKKIQAERARDTLAGRSRLPELSDSASAPRHDSGLIEIEPEEDVKPLVALEDYDPDEVVEILHNAVQKLRHPDAKVKKELLFNDEFLLDALTWEGINHKYPIPLPKEIAECRLRREYISHLYGGNPLATTPEHGKDMLAWHGLNDWLFLTLDFNPHAPTKPGHSGLFFTSYGAPSWPGIQRTFVRVVSGRWVYMGQYTMEPGVSLSAEAWKQQKTSVRKTWVKSILSKRWGEDNCIAIWIRKRRGSDCTITAEDKEEARPMLKHIRANLTEEDISGAFDRGEEVSVRIRCVGYDAEFIDTLVRNKHFWTEIQDQIKAGKLKGRAHGSGSKRKTTEVYSKSEEDVEAQLKDESEDYNGPDSIIAPAPSTSTATGRPKRAAAMVKRQRTS</sequence>
<dbReference type="Pfam" id="PF20411">
    <property type="entry name" value="DUF6697"/>
    <property type="match status" value="1"/>
</dbReference>